<feature type="region of interest" description="Disordered" evidence="2">
    <location>
        <begin position="1"/>
        <end position="21"/>
    </location>
</feature>
<keyword evidence="1" id="KW-0539">Nucleus</keyword>
<organism evidence="3 4">
    <name type="scientific">Nematostella vectensis</name>
    <name type="common">Starlet sea anemone</name>
    <dbReference type="NCBI Taxonomy" id="45351"/>
    <lineage>
        <taxon>Eukaryota</taxon>
        <taxon>Metazoa</taxon>
        <taxon>Cnidaria</taxon>
        <taxon>Anthozoa</taxon>
        <taxon>Hexacorallia</taxon>
        <taxon>Actiniaria</taxon>
        <taxon>Edwardsiidae</taxon>
        <taxon>Nematostella</taxon>
    </lineage>
</organism>
<name>A7T8Y8_NEMVE</name>
<evidence type="ECO:0000313" key="3">
    <source>
        <dbReference type="EMBL" id="EDO27546.1"/>
    </source>
</evidence>
<dbReference type="GO" id="GO:0006364">
    <property type="term" value="P:rRNA processing"/>
    <property type="evidence" value="ECO:0007669"/>
    <property type="project" value="UniProtKB-UniRule"/>
</dbReference>
<feature type="non-terminal residue" evidence="3">
    <location>
        <position position="1"/>
    </location>
</feature>
<accession>A7T8Y8</accession>
<comment type="function">
    <text evidence="1">Involved in nucleolar processing of pre-18S ribosomal RNA.</text>
</comment>
<reference evidence="3 4" key="1">
    <citation type="journal article" date="2007" name="Science">
        <title>Sea anemone genome reveals ancestral eumetazoan gene repertoire and genomic organization.</title>
        <authorList>
            <person name="Putnam N.H."/>
            <person name="Srivastava M."/>
            <person name="Hellsten U."/>
            <person name="Dirks B."/>
            <person name="Chapman J."/>
            <person name="Salamov A."/>
            <person name="Terry A."/>
            <person name="Shapiro H."/>
            <person name="Lindquist E."/>
            <person name="Kapitonov V.V."/>
            <person name="Jurka J."/>
            <person name="Genikhovich G."/>
            <person name="Grigoriev I.V."/>
            <person name="Lucas S.M."/>
            <person name="Steele R.E."/>
            <person name="Finnerty J.R."/>
            <person name="Technau U."/>
            <person name="Martindale M.Q."/>
            <person name="Rokhsar D.S."/>
        </authorList>
    </citation>
    <scope>NUCLEOTIDE SEQUENCE [LARGE SCALE GENOMIC DNA]</scope>
    <source>
        <strain evidence="4">CH2 X CH6</strain>
    </source>
</reference>
<feature type="compositionally biased region" description="Polar residues" evidence="2">
    <location>
        <begin position="1"/>
        <end position="10"/>
    </location>
</feature>
<comment type="subcellular location">
    <subcellularLocation>
        <location evidence="1">Nucleus</location>
        <location evidence="1">Nucleolus</location>
    </subcellularLocation>
</comment>
<dbReference type="GO" id="GO:0005730">
    <property type="term" value="C:nucleolus"/>
    <property type="evidence" value="ECO:0007669"/>
    <property type="project" value="UniProtKB-SubCell"/>
</dbReference>
<feature type="non-terminal residue" evidence="3">
    <location>
        <position position="282"/>
    </location>
</feature>
<keyword evidence="4" id="KW-1185">Reference proteome</keyword>
<dbReference type="PhylomeDB" id="A7T8Y8"/>
<gene>
    <name evidence="3" type="ORF">NEMVEDRAFT_v1g223979</name>
</gene>
<evidence type="ECO:0000256" key="2">
    <source>
        <dbReference type="SAM" id="MobiDB-lite"/>
    </source>
</evidence>
<dbReference type="PANTHER" id="PTHR13457">
    <property type="entry name" value="BAP28"/>
    <property type="match status" value="1"/>
</dbReference>
<keyword evidence="1" id="KW-0690">Ribosome biogenesis</keyword>
<evidence type="ECO:0000313" key="4">
    <source>
        <dbReference type="Proteomes" id="UP000001593"/>
    </source>
</evidence>
<comment type="similarity">
    <text evidence="1">Belongs to the HEATR1/UTP10 family.</text>
</comment>
<dbReference type="STRING" id="45351.A7T8Y8"/>
<dbReference type="EMBL" id="DS473002">
    <property type="protein sequence ID" value="EDO27546.1"/>
    <property type="molecule type" value="Genomic_DNA"/>
</dbReference>
<dbReference type="GO" id="GO:1990904">
    <property type="term" value="C:ribonucleoprotein complex"/>
    <property type="evidence" value="ECO:0007669"/>
    <property type="project" value="UniProtKB-KW"/>
</dbReference>
<protein>
    <recommendedName>
        <fullName evidence="1">HEAT repeat-containing protein 1</fullName>
    </recommendedName>
</protein>
<dbReference type="PANTHER" id="PTHR13457:SF1">
    <property type="entry name" value="HEAT REPEAT-CONTAINING PROTEIN 1"/>
    <property type="match status" value="1"/>
</dbReference>
<sequence length="282" mass="31206">LFGSTLSLPESKSPKGKSKKKAEQKTALLEYVVRHAVSANTPVHVQIALLIVLTEVVSQEMVHLCLPRVQDLMKKAQEKRSLNSDESICLQHLTKKFTYVAAPLLESDPLCLQLLEGLFSLGVTLCPGHPAPAMSILDQLDDKFFQVIPAGVVQQKVLGMLLDLHLSSTDVQLTAKTKDVLNVVIECCVTCHMSLCKKSNVVTQKVQSREAQSAFAKIWRRGFRCRVIIGALVPQGELEEKVLHNVMSIFTFMGANLLRQDDSYSFQIISKTVDTVIPALIQ</sequence>
<keyword evidence="1" id="KW-0687">Ribonucleoprotein</keyword>
<dbReference type="InParanoid" id="A7T8Y8"/>
<dbReference type="HOGENOM" id="CLU_988926_0_0_1"/>
<evidence type="ECO:0000256" key="1">
    <source>
        <dbReference type="RuleBase" id="RU367065"/>
    </source>
</evidence>
<dbReference type="InterPro" id="IPR040191">
    <property type="entry name" value="UTP10"/>
</dbReference>
<keyword evidence="1" id="KW-0698">rRNA processing</keyword>
<proteinExistence type="inferred from homology"/>
<dbReference type="AlphaFoldDB" id="A7T8Y8"/>
<dbReference type="Proteomes" id="UP000001593">
    <property type="component" value="Unassembled WGS sequence"/>
</dbReference>